<dbReference type="AlphaFoldDB" id="A0A1B1A4H9"/>
<dbReference type="InterPro" id="IPR055188">
    <property type="entry name" value="Choice_anch_I"/>
</dbReference>
<dbReference type="InterPro" id="IPR027372">
    <property type="entry name" value="Phytase-like_dom"/>
</dbReference>
<dbReference type="Gene3D" id="2.130.10.10">
    <property type="entry name" value="YVTN repeat-like/Quinoprotein amine dehydrogenase"/>
    <property type="match status" value="1"/>
</dbReference>
<feature type="signal peptide" evidence="1">
    <location>
        <begin position="1"/>
        <end position="34"/>
    </location>
</feature>
<proteinExistence type="predicted"/>
<dbReference type="PANTHER" id="PTHR46928">
    <property type="entry name" value="MESENCHYME-SPECIFIC CELL SURFACE GLYCOPROTEIN"/>
    <property type="match status" value="1"/>
</dbReference>
<sequence length="736" mass="79145">MAKALQQFQQELPMSLRLVCLTSALALTAGFAQAEKSFNRIASFPVIKNMAEGEDQTRESSPEIIDVTADGMTLVYTDSPLGVLGMIDITDAANPAPKGNIALPGEPTSVAVIGSIAYVGVNTSESYTQPSGQLMAFDTTTGKELASCDLGGQPDSVAKAKDGSFLSIAIENERDEDLNDGVIPQMPAGNLVMVNTTEGGLDCASMKMVDLTGLADIAGSDPEPEYVSINGLGETVVTLQENNHLVVVSKEGEILNHFSAGSVDLDGIDATDERGALIFTESQQGRLREPDAVTWIDDEHFAIANEGDYNGGSRGWSIFNKDGTLVYDSGVDFEHAIIQIGHYPDKRSDAKGVEPESVTFAEFDGTPYVFVGAERASVVGVYDVTDPANPVLTQLLPSGTGPEGYVTIPERGLLISANEKDLIEDGGARAHVMLFERQDGAPVYPHLTSAGADELIGWGAISGMVADEDGMIWAVNDSFYGFQPSIFKIDPSQTPARITDVIRIHRANGDAAQKLDLEGITLDGKGGFYVASEGRTERAIPHAIYHVTADGLIKTNKGEITIPAELQAVEKRFGFEGITKVGNTLWMAVQREWKDDPKNLVKLVSYNLETKEWGAVHYPKTEPATGWVGLSEIVAYGDYVYIVERDNQHDDRAVTKKIYRVALSEMTPAPLGGELPVVTKEEVRDLLPDLKSTGGYVLDKVEGLAIMADGTAWVATDNDGVDDSSGETMFWSFKVE</sequence>
<evidence type="ECO:0000259" key="2">
    <source>
        <dbReference type="Pfam" id="PF13449"/>
    </source>
</evidence>
<gene>
    <name evidence="4" type="ORF">K529_011945</name>
</gene>
<keyword evidence="1" id="KW-0732">Signal</keyword>
<dbReference type="OrthoDB" id="9803927at2"/>
<dbReference type="KEGG" id="rmb:K529_011945"/>
<accession>A0A1B1A4H9</accession>
<evidence type="ECO:0000313" key="4">
    <source>
        <dbReference type="EMBL" id="ANP41479.1"/>
    </source>
</evidence>
<dbReference type="Pfam" id="PF22494">
    <property type="entry name" value="choice_anch_I"/>
    <property type="match status" value="1"/>
</dbReference>
<feature type="domain" description="Phytase-like" evidence="2">
    <location>
        <begin position="457"/>
        <end position="719"/>
    </location>
</feature>
<dbReference type="PANTHER" id="PTHR46928:SF1">
    <property type="entry name" value="MESENCHYME-SPECIFIC CELL SURFACE GLYCOPROTEIN"/>
    <property type="match status" value="1"/>
</dbReference>
<evidence type="ECO:0000256" key="1">
    <source>
        <dbReference type="SAM" id="SignalP"/>
    </source>
</evidence>
<dbReference type="Proteomes" id="UP000013243">
    <property type="component" value="Chromosome"/>
</dbReference>
<protein>
    <submittedName>
        <fullName evidence="4">Alkaline phosphatase</fullName>
    </submittedName>
</protein>
<feature type="chain" id="PRO_5008518383" evidence="1">
    <location>
        <begin position="35"/>
        <end position="736"/>
    </location>
</feature>
<dbReference type="EMBL" id="CP015230">
    <property type="protein sequence ID" value="ANP41479.1"/>
    <property type="molecule type" value="Genomic_DNA"/>
</dbReference>
<dbReference type="InterPro" id="IPR052956">
    <property type="entry name" value="Mesenchyme-surface_protein"/>
</dbReference>
<dbReference type="SUPFAM" id="SSF101898">
    <property type="entry name" value="NHL repeat"/>
    <property type="match status" value="1"/>
</dbReference>
<evidence type="ECO:0000313" key="5">
    <source>
        <dbReference type="Proteomes" id="UP000013243"/>
    </source>
</evidence>
<name>A0A1B1A4H9_9RHOB</name>
<feature type="domain" description="Choice-of-anchor I" evidence="3">
    <location>
        <begin position="305"/>
        <end position="398"/>
    </location>
</feature>
<reference evidence="4 5" key="1">
    <citation type="journal article" date="2016" name="ISME J.">
        <title>Global occurrence and heterogeneity of the Roseobacter-clade species Ruegeria mobilis.</title>
        <authorList>
            <person name="Sonnenschein E."/>
            <person name="Gram L."/>
        </authorList>
    </citation>
    <scope>NUCLEOTIDE SEQUENCE [LARGE SCALE GENOMIC DNA]</scope>
    <source>
        <strain evidence="4 5">F1926</strain>
    </source>
</reference>
<evidence type="ECO:0000259" key="3">
    <source>
        <dbReference type="Pfam" id="PF22494"/>
    </source>
</evidence>
<organism evidence="4 5">
    <name type="scientific">Tritonibacter mobilis F1926</name>
    <dbReference type="NCBI Taxonomy" id="1265309"/>
    <lineage>
        <taxon>Bacteria</taxon>
        <taxon>Pseudomonadati</taxon>
        <taxon>Pseudomonadota</taxon>
        <taxon>Alphaproteobacteria</taxon>
        <taxon>Rhodobacterales</taxon>
        <taxon>Paracoccaceae</taxon>
        <taxon>Tritonibacter</taxon>
    </lineage>
</organism>
<dbReference type="STRING" id="1265309.K529_011945"/>
<dbReference type="Pfam" id="PF13449">
    <property type="entry name" value="Phytase-like"/>
    <property type="match status" value="1"/>
</dbReference>
<dbReference type="InterPro" id="IPR011044">
    <property type="entry name" value="Quino_amine_DH_bsu"/>
</dbReference>
<dbReference type="SUPFAM" id="SSF50969">
    <property type="entry name" value="YVTN repeat-like/Quinoprotein amine dehydrogenase"/>
    <property type="match status" value="1"/>
</dbReference>
<dbReference type="InterPro" id="IPR015943">
    <property type="entry name" value="WD40/YVTN_repeat-like_dom_sf"/>
</dbReference>